<gene>
    <name evidence="1" type="ORF">EV182_008227</name>
</gene>
<sequence>MEEDEGKVAGSAGDKENTPPSNQTGSKDRALVVKSEDEGKVAMPTPAHTRHPFSTMSDPFKRHVVVLDEKGRNMRNHYHVSTPTLCRTSA</sequence>
<dbReference type="EMBL" id="JAMZIH010009279">
    <property type="protein sequence ID" value="KAJ1670411.1"/>
    <property type="molecule type" value="Genomic_DNA"/>
</dbReference>
<reference evidence="1" key="1">
    <citation type="submission" date="2022-06" db="EMBL/GenBank/DDBJ databases">
        <title>Phylogenomic reconstructions and comparative analyses of Kickxellomycotina fungi.</title>
        <authorList>
            <person name="Reynolds N.K."/>
            <person name="Stajich J.E."/>
            <person name="Barry K."/>
            <person name="Grigoriev I.V."/>
            <person name="Crous P."/>
            <person name="Smith M.E."/>
        </authorList>
    </citation>
    <scope>NUCLEOTIDE SEQUENCE</scope>
    <source>
        <strain evidence="1">RSA 2271</strain>
    </source>
</reference>
<feature type="non-terminal residue" evidence="1">
    <location>
        <position position="90"/>
    </location>
</feature>
<evidence type="ECO:0000313" key="1">
    <source>
        <dbReference type="EMBL" id="KAJ1670411.1"/>
    </source>
</evidence>
<organism evidence="1 2">
    <name type="scientific">Spiromyces aspiralis</name>
    <dbReference type="NCBI Taxonomy" id="68401"/>
    <lineage>
        <taxon>Eukaryota</taxon>
        <taxon>Fungi</taxon>
        <taxon>Fungi incertae sedis</taxon>
        <taxon>Zoopagomycota</taxon>
        <taxon>Kickxellomycotina</taxon>
        <taxon>Kickxellomycetes</taxon>
        <taxon>Kickxellales</taxon>
        <taxon>Kickxellaceae</taxon>
        <taxon>Spiromyces</taxon>
    </lineage>
</organism>
<accession>A0ACC1HD96</accession>
<evidence type="ECO:0000313" key="2">
    <source>
        <dbReference type="Proteomes" id="UP001145114"/>
    </source>
</evidence>
<proteinExistence type="predicted"/>
<name>A0ACC1HD96_9FUNG</name>
<dbReference type="Proteomes" id="UP001145114">
    <property type="component" value="Unassembled WGS sequence"/>
</dbReference>
<keyword evidence="2" id="KW-1185">Reference proteome</keyword>
<protein>
    <submittedName>
        <fullName evidence="1">Uncharacterized protein</fullName>
    </submittedName>
</protein>
<comment type="caution">
    <text evidence="1">The sequence shown here is derived from an EMBL/GenBank/DDBJ whole genome shotgun (WGS) entry which is preliminary data.</text>
</comment>